<dbReference type="PANTHER" id="PTHR30373">
    <property type="entry name" value="UPF0603 PROTEIN YGCG"/>
    <property type="match status" value="1"/>
</dbReference>
<feature type="transmembrane region" description="Helical" evidence="2">
    <location>
        <begin position="185"/>
        <end position="213"/>
    </location>
</feature>
<evidence type="ECO:0000313" key="5">
    <source>
        <dbReference type="Proteomes" id="UP001160301"/>
    </source>
</evidence>
<reference evidence="4 5" key="1">
    <citation type="submission" date="2023-04" db="EMBL/GenBank/DDBJ databases">
        <title>The genome sequence of Polyangium sorediatum DSM14670.</title>
        <authorList>
            <person name="Zhang X."/>
        </authorList>
    </citation>
    <scope>NUCLEOTIDE SEQUENCE [LARGE SCALE GENOMIC DNA]</scope>
    <source>
        <strain evidence="4 5">DSM 14670</strain>
    </source>
</reference>
<keyword evidence="5" id="KW-1185">Reference proteome</keyword>
<keyword evidence="2" id="KW-1133">Transmembrane helix</keyword>
<dbReference type="Proteomes" id="UP001160301">
    <property type="component" value="Unassembled WGS sequence"/>
</dbReference>
<name>A0ABT6NVK2_9BACT</name>
<dbReference type="Gene3D" id="3.10.310.50">
    <property type="match status" value="1"/>
</dbReference>
<evidence type="ECO:0000259" key="3">
    <source>
        <dbReference type="Pfam" id="PF04536"/>
    </source>
</evidence>
<evidence type="ECO:0000256" key="1">
    <source>
        <dbReference type="SAM" id="MobiDB-lite"/>
    </source>
</evidence>
<dbReference type="Pfam" id="PF04536">
    <property type="entry name" value="TPM_phosphatase"/>
    <property type="match status" value="1"/>
</dbReference>
<evidence type="ECO:0000256" key="2">
    <source>
        <dbReference type="SAM" id="Phobius"/>
    </source>
</evidence>
<protein>
    <submittedName>
        <fullName evidence="4">TPM domain-containing protein</fullName>
    </submittedName>
</protein>
<accession>A0ABT6NVK2</accession>
<dbReference type="EMBL" id="JARZHI010000020">
    <property type="protein sequence ID" value="MDI1432370.1"/>
    <property type="molecule type" value="Genomic_DNA"/>
</dbReference>
<proteinExistence type="predicted"/>
<keyword evidence="2" id="KW-0812">Transmembrane</keyword>
<dbReference type="InterPro" id="IPR007621">
    <property type="entry name" value="TPM_dom"/>
</dbReference>
<dbReference type="RefSeq" id="WP_211365384.1">
    <property type="nucleotide sequence ID" value="NZ_JARZHI010000020.1"/>
</dbReference>
<comment type="caution">
    <text evidence="4">The sequence shown here is derived from an EMBL/GenBank/DDBJ whole genome shotgun (WGS) entry which is preliminary data.</text>
</comment>
<evidence type="ECO:0000313" key="4">
    <source>
        <dbReference type="EMBL" id="MDI1432370.1"/>
    </source>
</evidence>
<feature type="region of interest" description="Disordered" evidence="1">
    <location>
        <begin position="224"/>
        <end position="246"/>
    </location>
</feature>
<organism evidence="4 5">
    <name type="scientific">Polyangium sorediatum</name>
    <dbReference type="NCBI Taxonomy" id="889274"/>
    <lineage>
        <taxon>Bacteria</taxon>
        <taxon>Pseudomonadati</taxon>
        <taxon>Myxococcota</taxon>
        <taxon>Polyangia</taxon>
        <taxon>Polyangiales</taxon>
        <taxon>Polyangiaceae</taxon>
        <taxon>Polyangium</taxon>
    </lineage>
</organism>
<sequence>MIRAVTFLVLAAWLSFVGLARGQAAPIPPAPTEHVTDTVGLLSPETRHRLDERLAQYERQTGHQVVVWIGDSIGGAALDDWAVRTFEAWGVGRKGLDDGLVMFVLAKDRKIDIEVGYGLEDRVPDAIASRIIREVMAPRLQAGDPNGAVDAGVSALLQAIEGRAFAPEPGPGHTTQPEAKRGHELVWIGVAVVAFLVLFAVNPSLALTILWFLMRGGRGGGGGGGDGGGFSGGGGRSGGGGARGGW</sequence>
<dbReference type="PANTHER" id="PTHR30373:SF2">
    <property type="entry name" value="UPF0603 PROTEIN YGCG"/>
    <property type="match status" value="1"/>
</dbReference>
<feature type="domain" description="TPM" evidence="3">
    <location>
        <begin position="35"/>
        <end position="158"/>
    </location>
</feature>
<keyword evidence="2" id="KW-0472">Membrane</keyword>
<gene>
    <name evidence="4" type="ORF">QHF89_22930</name>
</gene>